<dbReference type="PRINTS" id="PR00385">
    <property type="entry name" value="P450"/>
</dbReference>
<accession>W9VD66</accession>
<dbReference type="PRINTS" id="PR00463">
    <property type="entry name" value="EP450I"/>
</dbReference>
<keyword evidence="3" id="KW-0560">Oxidoreductase</keyword>
<dbReference type="InterPro" id="IPR050364">
    <property type="entry name" value="Cytochrome_P450_fung"/>
</dbReference>
<evidence type="ECO:0000256" key="2">
    <source>
        <dbReference type="ARBA" id="ARBA00022723"/>
    </source>
</evidence>
<dbReference type="Gene3D" id="1.10.630.10">
    <property type="entry name" value="Cytochrome P450"/>
    <property type="match status" value="1"/>
</dbReference>
<organism evidence="7 8">
    <name type="scientific">Cladophialophora psammophila CBS 110553</name>
    <dbReference type="NCBI Taxonomy" id="1182543"/>
    <lineage>
        <taxon>Eukaryota</taxon>
        <taxon>Fungi</taxon>
        <taxon>Dikarya</taxon>
        <taxon>Ascomycota</taxon>
        <taxon>Pezizomycotina</taxon>
        <taxon>Eurotiomycetes</taxon>
        <taxon>Chaetothyriomycetidae</taxon>
        <taxon>Chaetothyriales</taxon>
        <taxon>Herpotrichiellaceae</taxon>
        <taxon>Cladophialophora</taxon>
    </lineage>
</organism>
<evidence type="ECO:0000256" key="3">
    <source>
        <dbReference type="ARBA" id="ARBA00023002"/>
    </source>
</evidence>
<evidence type="ECO:0000313" key="7">
    <source>
        <dbReference type="EMBL" id="EXJ53393.1"/>
    </source>
</evidence>
<dbReference type="GO" id="GO:0004497">
    <property type="term" value="F:monooxygenase activity"/>
    <property type="evidence" value="ECO:0007669"/>
    <property type="project" value="InterPro"/>
</dbReference>
<dbReference type="InterPro" id="IPR002401">
    <property type="entry name" value="Cyt_P450_E_grp-I"/>
</dbReference>
<dbReference type="GO" id="GO:0020037">
    <property type="term" value="F:heme binding"/>
    <property type="evidence" value="ECO:0007669"/>
    <property type="project" value="InterPro"/>
</dbReference>
<keyword evidence="5" id="KW-0349">Heme</keyword>
<feature type="binding site" description="axial binding residue" evidence="5">
    <location>
        <position position="476"/>
    </location>
    <ligand>
        <name>heme</name>
        <dbReference type="ChEBI" id="CHEBI:30413"/>
    </ligand>
    <ligandPart>
        <name>Fe</name>
        <dbReference type="ChEBI" id="CHEBI:18248"/>
    </ligandPart>
</feature>
<keyword evidence="8" id="KW-1185">Reference proteome</keyword>
<keyword evidence="6" id="KW-0472">Membrane</keyword>
<keyword evidence="6" id="KW-1133">Transmembrane helix</keyword>
<keyword evidence="6" id="KW-0812">Transmembrane</keyword>
<gene>
    <name evidence="7" type="ORF">A1O5_13382</name>
</gene>
<dbReference type="CDD" id="cd11065">
    <property type="entry name" value="CYP64-like"/>
    <property type="match status" value="1"/>
</dbReference>
<evidence type="ECO:0000256" key="5">
    <source>
        <dbReference type="PIRSR" id="PIRSR602401-1"/>
    </source>
</evidence>
<evidence type="ECO:0000313" key="8">
    <source>
        <dbReference type="Proteomes" id="UP000019471"/>
    </source>
</evidence>
<sequence length="566" mass="64604">MVITVQAEPVRTSAEQSLSLFMASTAIVNRWVHASVTSLHASLALLLVVGAILYKIATYDKRRRHLPPNVPAWPIINHTFIQQKDNTPPILRSWGETYGEVFRTKAGTTDFIWLNSKEAVKEVFDRRSAIYSSRQPMPMAFQCATGGKRITFAPYGKMWRSSRSIFHRVLTQKMAEDYSVIQLYEAKQLSVDLLDNPQDFYMHNRRYSASVIMQVTYGWRIPQYCPEIRRIFEVLGRFVQCRRPGQWLVDVYPSLAANPIFNYFSSWKQIGTRFHDLDEAIWMDFWQACKEKVDAGIAPHCFGKILQASYEKLGLTEGQAAWICGGLIEAGSETTSATLNNCICLMLSNPSAVEKAQEEVDRVVGPDRTPTFKDEADLPYIRGMIKETLRLRPINKFGNNHYNVEDDWYNGFFIPKNSIIVANWWYIHFDQQHYPEPDSFLPERWLDYPYGAAEAAALADGTKRDHLSYGGGRRICAGLHVAERSLFINVARLLWGFNVSHALDERGKVIPVDFGTTGLRPGSSSVAKPFQCQIKPKSEDHAQLLRKAWEMAQEDGIDFSHIKWAI</sequence>
<dbReference type="RefSeq" id="XP_007752138.1">
    <property type="nucleotide sequence ID" value="XM_007753948.1"/>
</dbReference>
<dbReference type="InterPro" id="IPR001128">
    <property type="entry name" value="Cyt_P450"/>
</dbReference>
<comment type="caution">
    <text evidence="7">The sequence shown here is derived from an EMBL/GenBank/DDBJ whole genome shotgun (WGS) entry which is preliminary data.</text>
</comment>
<reference evidence="7 8" key="1">
    <citation type="submission" date="2013-03" db="EMBL/GenBank/DDBJ databases">
        <title>The Genome Sequence of Cladophialophora psammophila CBS 110553.</title>
        <authorList>
            <consortium name="The Broad Institute Genomics Platform"/>
            <person name="Cuomo C."/>
            <person name="de Hoog S."/>
            <person name="Gorbushina A."/>
            <person name="Walker B."/>
            <person name="Young S.K."/>
            <person name="Zeng Q."/>
            <person name="Gargeya S."/>
            <person name="Fitzgerald M."/>
            <person name="Haas B."/>
            <person name="Abouelleil A."/>
            <person name="Allen A.W."/>
            <person name="Alvarado L."/>
            <person name="Arachchi H.M."/>
            <person name="Berlin A.M."/>
            <person name="Chapman S.B."/>
            <person name="Gainer-Dewar J."/>
            <person name="Goldberg J."/>
            <person name="Griggs A."/>
            <person name="Gujja S."/>
            <person name="Hansen M."/>
            <person name="Howarth C."/>
            <person name="Imamovic A."/>
            <person name="Ireland A."/>
            <person name="Larimer J."/>
            <person name="McCowan C."/>
            <person name="Murphy C."/>
            <person name="Pearson M."/>
            <person name="Poon T.W."/>
            <person name="Priest M."/>
            <person name="Roberts A."/>
            <person name="Saif S."/>
            <person name="Shea T."/>
            <person name="Sisk P."/>
            <person name="Sykes S."/>
            <person name="Wortman J."/>
            <person name="Nusbaum C."/>
            <person name="Birren B."/>
        </authorList>
    </citation>
    <scope>NUCLEOTIDE SEQUENCE [LARGE SCALE GENOMIC DNA]</scope>
    <source>
        <strain evidence="7 8">CBS 110553</strain>
    </source>
</reference>
<dbReference type="GO" id="GO:0016705">
    <property type="term" value="F:oxidoreductase activity, acting on paired donors, with incorporation or reduction of molecular oxygen"/>
    <property type="evidence" value="ECO:0007669"/>
    <property type="project" value="InterPro"/>
</dbReference>
<dbReference type="PANTHER" id="PTHR46300:SF11">
    <property type="entry name" value="OXIDOREDUCTASE, PUTATIVE-RELATED"/>
    <property type="match status" value="1"/>
</dbReference>
<evidence type="ECO:0000256" key="4">
    <source>
        <dbReference type="ARBA" id="ARBA00023004"/>
    </source>
</evidence>
<feature type="transmembrane region" description="Helical" evidence="6">
    <location>
        <begin position="31"/>
        <end position="54"/>
    </location>
</feature>
<protein>
    <recommendedName>
        <fullName evidence="9">Cytochrome P450 oxidoreductase</fullName>
    </recommendedName>
</protein>
<dbReference type="PANTHER" id="PTHR46300">
    <property type="entry name" value="P450, PUTATIVE (EUROFUNG)-RELATED-RELATED"/>
    <property type="match status" value="1"/>
</dbReference>
<dbReference type="GeneID" id="19198065"/>
<dbReference type="EMBL" id="AMGX01000048">
    <property type="protein sequence ID" value="EXJ53393.1"/>
    <property type="molecule type" value="Genomic_DNA"/>
</dbReference>
<dbReference type="OrthoDB" id="1103324at2759"/>
<dbReference type="GO" id="GO:0005506">
    <property type="term" value="F:iron ion binding"/>
    <property type="evidence" value="ECO:0007669"/>
    <property type="project" value="InterPro"/>
</dbReference>
<dbReference type="STRING" id="1182543.W9VD66"/>
<comment type="cofactor">
    <cofactor evidence="5">
        <name>heme</name>
        <dbReference type="ChEBI" id="CHEBI:30413"/>
    </cofactor>
</comment>
<dbReference type="eggNOG" id="KOG0156">
    <property type="taxonomic scope" value="Eukaryota"/>
</dbReference>
<dbReference type="HOGENOM" id="CLU_001570_2_1_1"/>
<evidence type="ECO:0008006" key="9">
    <source>
        <dbReference type="Google" id="ProtNLM"/>
    </source>
</evidence>
<dbReference type="InterPro" id="IPR036396">
    <property type="entry name" value="Cyt_P450_sf"/>
</dbReference>
<evidence type="ECO:0000256" key="1">
    <source>
        <dbReference type="ARBA" id="ARBA00010617"/>
    </source>
</evidence>
<keyword evidence="2 5" id="KW-0479">Metal-binding</keyword>
<dbReference type="Proteomes" id="UP000019471">
    <property type="component" value="Unassembled WGS sequence"/>
</dbReference>
<comment type="similarity">
    <text evidence="1">Belongs to the cytochrome P450 family.</text>
</comment>
<keyword evidence="4 5" id="KW-0408">Iron</keyword>
<dbReference type="SUPFAM" id="SSF48264">
    <property type="entry name" value="Cytochrome P450"/>
    <property type="match status" value="1"/>
</dbReference>
<name>W9VD66_9EURO</name>
<dbReference type="Pfam" id="PF00067">
    <property type="entry name" value="p450"/>
    <property type="match status" value="1"/>
</dbReference>
<evidence type="ECO:0000256" key="6">
    <source>
        <dbReference type="SAM" id="Phobius"/>
    </source>
</evidence>
<dbReference type="AlphaFoldDB" id="W9VD66"/>
<proteinExistence type="inferred from homology"/>